<dbReference type="EMBL" id="JBEUSY010000348">
    <property type="protein sequence ID" value="KAL1237412.1"/>
    <property type="molecule type" value="Genomic_DNA"/>
</dbReference>
<gene>
    <name evidence="1" type="ORF">TSPI_01158</name>
</gene>
<keyword evidence="1" id="KW-0413">Isomerase</keyword>
<keyword evidence="2" id="KW-1185">Reference proteome</keyword>
<evidence type="ECO:0000313" key="2">
    <source>
        <dbReference type="Proteomes" id="UP001558632"/>
    </source>
</evidence>
<dbReference type="Proteomes" id="UP001558632">
    <property type="component" value="Unassembled WGS sequence"/>
</dbReference>
<proteinExistence type="predicted"/>
<sequence>MKLCVQLLFASHARNYNSGSVNFCLSSTREVQHNDWLPSESVINVVLNGLIQPKACRASAAVQRVTTITSCVTRSVFLLTSKATKRPATTKQQ</sequence>
<evidence type="ECO:0000313" key="1">
    <source>
        <dbReference type="EMBL" id="KAL1237412.1"/>
    </source>
</evidence>
<protein>
    <submittedName>
        <fullName evidence="1">1-(5-phosphoribosyl)-5-[(5-phosphoribosylamino)methylideneamino] imidazole-4-carboxamide isomerase</fullName>
    </submittedName>
</protein>
<reference evidence="1 2" key="1">
    <citation type="submission" date="2024-07" db="EMBL/GenBank/DDBJ databases">
        <title>Enhanced genomic and transcriptomic resources for Trichinella pseudospiralis and T. spiralis underpin the discovery of pronounced molecular differences between stages and species.</title>
        <authorList>
            <person name="Pasi K.K."/>
            <person name="La Rosa G."/>
            <person name="Gomez-Morales M.A."/>
            <person name="Tosini F."/>
            <person name="Sumanam S."/>
            <person name="Young N.D."/>
            <person name="Chang B.C."/>
            <person name="Robin G.B."/>
        </authorList>
    </citation>
    <scope>NUCLEOTIDE SEQUENCE [LARGE SCALE GENOMIC DNA]</scope>
    <source>
        <strain evidence="1">ISS534</strain>
    </source>
</reference>
<organism evidence="1 2">
    <name type="scientific">Trichinella spiralis</name>
    <name type="common">Trichina worm</name>
    <dbReference type="NCBI Taxonomy" id="6334"/>
    <lineage>
        <taxon>Eukaryota</taxon>
        <taxon>Metazoa</taxon>
        <taxon>Ecdysozoa</taxon>
        <taxon>Nematoda</taxon>
        <taxon>Enoplea</taxon>
        <taxon>Dorylaimia</taxon>
        <taxon>Trichinellida</taxon>
        <taxon>Trichinellidae</taxon>
        <taxon>Trichinella</taxon>
    </lineage>
</organism>
<comment type="caution">
    <text evidence="1">The sequence shown here is derived from an EMBL/GenBank/DDBJ whole genome shotgun (WGS) entry which is preliminary data.</text>
</comment>
<name>A0ABR3KG39_TRISP</name>
<accession>A0ABR3KG39</accession>
<dbReference type="GO" id="GO:0016853">
    <property type="term" value="F:isomerase activity"/>
    <property type="evidence" value="ECO:0007669"/>
    <property type="project" value="UniProtKB-KW"/>
</dbReference>